<evidence type="ECO:0000313" key="11">
    <source>
        <dbReference type="Proteomes" id="UP000594468"/>
    </source>
</evidence>
<dbReference type="Gene3D" id="1.10.510.10">
    <property type="entry name" value="Transferase(Phosphotransferase) domain 1"/>
    <property type="match status" value="1"/>
</dbReference>
<feature type="compositionally biased region" description="Pro residues" evidence="7">
    <location>
        <begin position="273"/>
        <end position="283"/>
    </location>
</feature>
<dbReference type="RefSeq" id="WP_195172158.1">
    <property type="nucleotide sequence ID" value="NZ_CP062983.1"/>
</dbReference>
<dbReference type="Pfam" id="PF00069">
    <property type="entry name" value="Pkinase"/>
    <property type="match status" value="1"/>
</dbReference>
<accession>A0A7S8EC17</accession>
<keyword evidence="8" id="KW-0812">Transmembrane</keyword>
<dbReference type="InterPro" id="IPR011009">
    <property type="entry name" value="Kinase-like_dom_sf"/>
</dbReference>
<dbReference type="CDD" id="cd14014">
    <property type="entry name" value="STKc_PknB_like"/>
    <property type="match status" value="1"/>
</dbReference>
<feature type="domain" description="Protein kinase" evidence="9">
    <location>
        <begin position="12"/>
        <end position="268"/>
    </location>
</feature>
<proteinExistence type="predicted"/>
<feature type="region of interest" description="Disordered" evidence="7">
    <location>
        <begin position="271"/>
        <end position="297"/>
    </location>
</feature>
<dbReference type="InterPro" id="IPR050660">
    <property type="entry name" value="NEK_Ser/Thr_kinase"/>
</dbReference>
<dbReference type="Gene3D" id="3.30.200.20">
    <property type="entry name" value="Phosphorylase Kinase, domain 1"/>
    <property type="match status" value="1"/>
</dbReference>
<keyword evidence="2 10" id="KW-0723">Serine/threonine-protein kinase</keyword>
<evidence type="ECO:0000256" key="2">
    <source>
        <dbReference type="ARBA" id="ARBA00022527"/>
    </source>
</evidence>
<dbReference type="AlphaFoldDB" id="A0A7S8EC17"/>
<dbReference type="InterPro" id="IPR008271">
    <property type="entry name" value="Ser/Thr_kinase_AS"/>
</dbReference>
<gene>
    <name evidence="10" type="ORF">G4Y79_06875</name>
</gene>
<evidence type="ECO:0000256" key="8">
    <source>
        <dbReference type="SAM" id="Phobius"/>
    </source>
</evidence>
<evidence type="ECO:0000259" key="9">
    <source>
        <dbReference type="PROSITE" id="PS50011"/>
    </source>
</evidence>
<dbReference type="SMART" id="SM00220">
    <property type="entry name" value="S_TKc"/>
    <property type="match status" value="1"/>
</dbReference>
<dbReference type="SUPFAM" id="SSF56112">
    <property type="entry name" value="Protein kinase-like (PK-like)"/>
    <property type="match status" value="1"/>
</dbReference>
<evidence type="ECO:0000256" key="1">
    <source>
        <dbReference type="ARBA" id="ARBA00012513"/>
    </source>
</evidence>
<sequence>MTLIVGEVVDQYKVVDFIGAGAIAEVYRVHNAQGEQVALKILNPSTEDATVLARFQREADVLKQLDHPHIIKIYDQGVYEDRQYIVMQLAEGGCMENTRQALSMSDVGRIITEVALALDYAHTRDILHRDIKLENILFDADGRTLLADFGMARPLMAVSGPTRTGFVVGTPLYMSPEQCKDEPLDKRTDIYALGVLAYKLLTGVFPFYSRLPIAIMKMHIAELAPLITETKPELPPELDDIIQRVMAKQPDDRYQSAGEFANAIRQALGLPPIQFPEPEPTPPEPEEELEEPVQQAQPTPTPLMVLIGGAGVLLIIVLAVILLGAMQSPV</sequence>
<name>A0A7S8EC17_9CHLR</name>
<dbReference type="PANTHER" id="PTHR43671">
    <property type="entry name" value="SERINE/THREONINE-PROTEIN KINASE NEK"/>
    <property type="match status" value="1"/>
</dbReference>
<keyword evidence="6" id="KW-0067">ATP-binding</keyword>
<keyword evidence="8" id="KW-0472">Membrane</keyword>
<keyword evidence="4" id="KW-0547">Nucleotide-binding</keyword>
<keyword evidence="11" id="KW-1185">Reference proteome</keyword>
<dbReference type="GO" id="GO:0004674">
    <property type="term" value="F:protein serine/threonine kinase activity"/>
    <property type="evidence" value="ECO:0007669"/>
    <property type="project" value="UniProtKB-KW"/>
</dbReference>
<keyword evidence="8" id="KW-1133">Transmembrane helix</keyword>
<keyword evidence="5 10" id="KW-0418">Kinase</keyword>
<reference evidence="10 11" key="1">
    <citation type="submission" date="2020-02" db="EMBL/GenBank/DDBJ databases">
        <authorList>
            <person name="Zheng R.K."/>
            <person name="Sun C.M."/>
        </authorList>
    </citation>
    <scope>NUCLEOTIDE SEQUENCE [LARGE SCALE GENOMIC DNA]</scope>
    <source>
        <strain evidence="11">rifampicinis</strain>
    </source>
</reference>
<dbReference type="PROSITE" id="PS00108">
    <property type="entry name" value="PROTEIN_KINASE_ST"/>
    <property type="match status" value="1"/>
</dbReference>
<dbReference type="GO" id="GO:0005524">
    <property type="term" value="F:ATP binding"/>
    <property type="evidence" value="ECO:0007669"/>
    <property type="project" value="UniProtKB-KW"/>
</dbReference>
<feature type="transmembrane region" description="Helical" evidence="8">
    <location>
        <begin position="303"/>
        <end position="326"/>
    </location>
</feature>
<dbReference type="PANTHER" id="PTHR43671:SF13">
    <property type="entry name" value="SERINE_THREONINE-PROTEIN KINASE NEK2"/>
    <property type="match status" value="1"/>
</dbReference>
<organism evidence="10 11">
    <name type="scientific">Phototrophicus methaneseepsis</name>
    <dbReference type="NCBI Taxonomy" id="2710758"/>
    <lineage>
        <taxon>Bacteria</taxon>
        <taxon>Bacillati</taxon>
        <taxon>Chloroflexota</taxon>
        <taxon>Candidatus Thermofontia</taxon>
        <taxon>Phototrophicales</taxon>
        <taxon>Phototrophicaceae</taxon>
        <taxon>Phototrophicus</taxon>
    </lineage>
</organism>
<evidence type="ECO:0000256" key="7">
    <source>
        <dbReference type="SAM" id="MobiDB-lite"/>
    </source>
</evidence>
<dbReference type="EMBL" id="CP062983">
    <property type="protein sequence ID" value="QPC84094.1"/>
    <property type="molecule type" value="Genomic_DNA"/>
</dbReference>
<dbReference type="KEGG" id="pmet:G4Y79_06875"/>
<dbReference type="Proteomes" id="UP000594468">
    <property type="component" value="Chromosome"/>
</dbReference>
<evidence type="ECO:0000256" key="5">
    <source>
        <dbReference type="ARBA" id="ARBA00022777"/>
    </source>
</evidence>
<evidence type="ECO:0000256" key="6">
    <source>
        <dbReference type="ARBA" id="ARBA00022840"/>
    </source>
</evidence>
<evidence type="ECO:0000256" key="4">
    <source>
        <dbReference type="ARBA" id="ARBA00022741"/>
    </source>
</evidence>
<dbReference type="EC" id="2.7.11.1" evidence="1"/>
<dbReference type="FunFam" id="1.10.510.10:FF:000021">
    <property type="entry name" value="Serine/threonine protein kinase"/>
    <property type="match status" value="1"/>
</dbReference>
<evidence type="ECO:0000313" key="10">
    <source>
        <dbReference type="EMBL" id="QPC84094.1"/>
    </source>
</evidence>
<keyword evidence="3" id="KW-0808">Transferase</keyword>
<evidence type="ECO:0000256" key="3">
    <source>
        <dbReference type="ARBA" id="ARBA00022679"/>
    </source>
</evidence>
<dbReference type="InterPro" id="IPR000719">
    <property type="entry name" value="Prot_kinase_dom"/>
</dbReference>
<protein>
    <recommendedName>
        <fullName evidence="1">non-specific serine/threonine protein kinase</fullName>
        <ecNumber evidence="1">2.7.11.1</ecNumber>
    </recommendedName>
</protein>
<dbReference type="PROSITE" id="PS50011">
    <property type="entry name" value="PROTEIN_KINASE_DOM"/>
    <property type="match status" value="1"/>
</dbReference>